<sequence>METKLKIDWSNFIITVDMQSSSNYIDFEISPEDFLNYAIDDLKTQDVKGRVNCLTNCKRAIDSQIDWLISYLGLDYTNFNEKKYLNLKRYMKDINNEVFSSDTSFKIKFIQIMGIAPMLLVSKIRSVRNKLEHQYKIPEYAECQEALELAELFINSTQNKMWDKKWTNFYIESNNSNVTSDIAISYETFNTDDPYIEVRTRGEEDPTVVKFYPSQKDYLELLYISINHKFTRLPQFFECSMEAKYIHYEIKNG</sequence>
<gene>
    <name evidence="1" type="ORF">NP439_24105</name>
</gene>
<proteinExistence type="predicted"/>
<protein>
    <submittedName>
        <fullName evidence="1">Uncharacterized protein</fullName>
    </submittedName>
</protein>
<name>A0ABY5JS63_9BACI</name>
<dbReference type="Proteomes" id="UP001059773">
    <property type="component" value="Chromosome"/>
</dbReference>
<keyword evidence="2" id="KW-1185">Reference proteome</keyword>
<dbReference type="EMBL" id="CP101914">
    <property type="protein sequence ID" value="UUI03074.1"/>
    <property type="molecule type" value="Genomic_DNA"/>
</dbReference>
<reference evidence="1" key="1">
    <citation type="submission" date="2022-07" db="EMBL/GenBank/DDBJ databases">
        <title>FELIX.</title>
        <authorList>
            <person name="Wan K.H."/>
            <person name="Park S."/>
            <person name="Lawrence Q."/>
            <person name="Eichenberger J.P."/>
            <person name="Booth B.W."/>
            <person name="Piaggio A.J."/>
            <person name="Chandler J.C."/>
            <person name="Franklin A.B."/>
            <person name="Celniker S.E."/>
        </authorList>
    </citation>
    <scope>NUCLEOTIDE SEQUENCE</scope>
    <source>
        <strain evidence="1">QA-1986 374</strain>
    </source>
</reference>
<evidence type="ECO:0000313" key="1">
    <source>
        <dbReference type="EMBL" id="UUI03074.1"/>
    </source>
</evidence>
<dbReference type="RefSeq" id="WP_256708255.1">
    <property type="nucleotide sequence ID" value="NZ_CP101914.1"/>
</dbReference>
<accession>A0ABY5JS63</accession>
<evidence type="ECO:0000313" key="2">
    <source>
        <dbReference type="Proteomes" id="UP001059773"/>
    </source>
</evidence>
<organism evidence="1 2">
    <name type="scientific">Oceanobacillus jeddahense</name>
    <dbReference type="NCBI Taxonomy" id="1462527"/>
    <lineage>
        <taxon>Bacteria</taxon>
        <taxon>Bacillati</taxon>
        <taxon>Bacillota</taxon>
        <taxon>Bacilli</taxon>
        <taxon>Bacillales</taxon>
        <taxon>Bacillaceae</taxon>
        <taxon>Oceanobacillus</taxon>
    </lineage>
</organism>